<evidence type="ECO:0000313" key="2">
    <source>
        <dbReference type="EMBL" id="KAF3964772.1"/>
    </source>
</evidence>
<feature type="non-terminal residue" evidence="2">
    <location>
        <position position="1"/>
    </location>
</feature>
<dbReference type="EMBL" id="JRKL02001315">
    <property type="protein sequence ID" value="KAF3964772.1"/>
    <property type="molecule type" value="Genomic_DNA"/>
</dbReference>
<keyword evidence="3" id="KW-1185">Reference proteome</keyword>
<reference evidence="2" key="1">
    <citation type="submission" date="2020-03" db="EMBL/GenBank/DDBJ databases">
        <title>Castanea mollissima Vanexum genome sequencing.</title>
        <authorList>
            <person name="Staton M."/>
        </authorList>
    </citation>
    <scope>NUCLEOTIDE SEQUENCE</scope>
    <source>
        <tissue evidence="2">Leaf</tissue>
    </source>
</reference>
<dbReference type="Proteomes" id="UP000737018">
    <property type="component" value="Unassembled WGS sequence"/>
</dbReference>
<organism evidence="2 3">
    <name type="scientific">Castanea mollissima</name>
    <name type="common">Chinese chestnut</name>
    <dbReference type="NCBI Taxonomy" id="60419"/>
    <lineage>
        <taxon>Eukaryota</taxon>
        <taxon>Viridiplantae</taxon>
        <taxon>Streptophyta</taxon>
        <taxon>Embryophyta</taxon>
        <taxon>Tracheophyta</taxon>
        <taxon>Spermatophyta</taxon>
        <taxon>Magnoliopsida</taxon>
        <taxon>eudicotyledons</taxon>
        <taxon>Gunneridae</taxon>
        <taxon>Pentapetalae</taxon>
        <taxon>rosids</taxon>
        <taxon>fabids</taxon>
        <taxon>Fagales</taxon>
        <taxon>Fagaceae</taxon>
        <taxon>Castanea</taxon>
    </lineage>
</organism>
<gene>
    <name evidence="2" type="ORF">CMV_010969</name>
</gene>
<dbReference type="AlphaFoldDB" id="A0A8J4RIB9"/>
<proteinExistence type="predicted"/>
<protein>
    <submittedName>
        <fullName evidence="2">Uncharacterized protein</fullName>
    </submittedName>
</protein>
<comment type="caution">
    <text evidence="2">The sequence shown here is derived from an EMBL/GenBank/DDBJ whole genome shotgun (WGS) entry which is preliminary data.</text>
</comment>
<evidence type="ECO:0000256" key="1">
    <source>
        <dbReference type="SAM" id="MobiDB-lite"/>
    </source>
</evidence>
<evidence type="ECO:0000313" key="3">
    <source>
        <dbReference type="Proteomes" id="UP000737018"/>
    </source>
</evidence>
<feature type="compositionally biased region" description="Polar residues" evidence="1">
    <location>
        <begin position="36"/>
        <end position="49"/>
    </location>
</feature>
<sequence>TTIGGGRKYERWQKHELRPKVNSSSSLTKATAKLNRGSQLKSSNKAMNI</sequence>
<name>A0A8J4RIB9_9ROSI</name>
<feature type="region of interest" description="Disordered" evidence="1">
    <location>
        <begin position="1"/>
        <end position="49"/>
    </location>
</feature>
<feature type="compositionally biased region" description="Basic and acidic residues" evidence="1">
    <location>
        <begin position="7"/>
        <end position="19"/>
    </location>
</feature>
<accession>A0A8J4RIB9</accession>